<evidence type="ECO:0000256" key="3">
    <source>
        <dbReference type="ARBA" id="ARBA00022525"/>
    </source>
</evidence>
<name>A0ABM2YA30_MESAU</name>
<organism evidence="4 6">
    <name type="scientific">Mesocricetus auratus</name>
    <name type="common">Golden hamster</name>
    <dbReference type="NCBI Taxonomy" id="10036"/>
    <lineage>
        <taxon>Eukaryota</taxon>
        <taxon>Metazoa</taxon>
        <taxon>Chordata</taxon>
        <taxon>Craniata</taxon>
        <taxon>Vertebrata</taxon>
        <taxon>Euteleostomi</taxon>
        <taxon>Mammalia</taxon>
        <taxon>Eutheria</taxon>
        <taxon>Euarchontoglires</taxon>
        <taxon>Glires</taxon>
        <taxon>Rodentia</taxon>
        <taxon>Myomorpha</taxon>
        <taxon>Muroidea</taxon>
        <taxon>Cricetidae</taxon>
        <taxon>Cricetinae</taxon>
        <taxon>Mesocricetus</taxon>
    </lineage>
</organism>
<evidence type="ECO:0000313" key="6">
    <source>
        <dbReference type="RefSeq" id="XP_040611692.1"/>
    </source>
</evidence>
<dbReference type="Pfam" id="PF00103">
    <property type="entry name" value="Hormone_1"/>
    <property type="match status" value="1"/>
</dbReference>
<dbReference type="PANTHER" id="PTHR11417">
    <property type="entry name" value="SOMATOTROPIN,PROLACTIN"/>
    <property type="match status" value="1"/>
</dbReference>
<evidence type="ECO:0000256" key="2">
    <source>
        <dbReference type="ARBA" id="ARBA00008474"/>
    </source>
</evidence>
<dbReference type="InterPro" id="IPR009079">
    <property type="entry name" value="4_helix_cytokine-like_core"/>
</dbReference>
<dbReference type="Proteomes" id="UP000886700">
    <property type="component" value="Unplaced"/>
</dbReference>
<dbReference type="SUPFAM" id="SSF47266">
    <property type="entry name" value="4-helical cytokines"/>
    <property type="match status" value="1"/>
</dbReference>
<comment type="subcellular location">
    <subcellularLocation>
        <location evidence="1">Secreted</location>
    </subcellularLocation>
</comment>
<dbReference type="GeneID" id="101823348"/>
<dbReference type="PANTHER" id="PTHR11417:SF9">
    <property type="entry name" value="PROLACTIN-7A2"/>
    <property type="match status" value="1"/>
</dbReference>
<evidence type="ECO:0000313" key="5">
    <source>
        <dbReference type="RefSeq" id="XP_040611691.1"/>
    </source>
</evidence>
<evidence type="ECO:0000313" key="4">
    <source>
        <dbReference type="Proteomes" id="UP000886700"/>
    </source>
</evidence>
<dbReference type="RefSeq" id="XP_040611691.1">
    <property type="nucleotide sequence ID" value="XM_040755757.1"/>
</dbReference>
<dbReference type="InterPro" id="IPR001400">
    <property type="entry name" value="Somatotropin/Prolactin"/>
</dbReference>
<dbReference type="RefSeq" id="XP_040611692.1">
    <property type="nucleotide sequence ID" value="XM_040755758.1"/>
</dbReference>
<accession>A0ABM2YA30</accession>
<sequence>MMWTINWRWDCSEEAKLWQDCTEMPLTYSQPCSSGALQLLLVSNLLLWENVASVPLSSNETDDQLYLKTLFDHAIMLSQNISKLNIEMRRMYADSEFSEKFHHKFLASSSESYNQFMLEFFEDQEFMIKHLTCCHNYSMKTPESMDEAQMISLQDFPKLILSRVRAWNDTLKNFLTILGNRPGTHNDVVSLAKDIERKNAELSEDIKKILSSVSITRENVDYTVLTGLEDLQSSDEEFRLFTLCKLSYCLRVDMNMLDLCLKLLRCVLLVKSDICLSQRIRNDS</sequence>
<keyword evidence="4" id="KW-1185">Reference proteome</keyword>
<comment type="similarity">
    <text evidence="2">Belongs to the somatotropin/prolactin family.</text>
</comment>
<keyword evidence="3" id="KW-0964">Secreted</keyword>
<dbReference type="Gene3D" id="1.20.1250.10">
    <property type="match status" value="1"/>
</dbReference>
<proteinExistence type="inferred from homology"/>
<dbReference type="CDD" id="cd10288">
    <property type="entry name" value="prolactin_like"/>
    <property type="match status" value="1"/>
</dbReference>
<gene>
    <name evidence="5 6" type="primary">LOC101823348</name>
</gene>
<protein>
    <submittedName>
        <fullName evidence="5 6">Prolactin-7A2-like isoform X1</fullName>
    </submittedName>
</protein>
<reference evidence="5 6" key="1">
    <citation type="submission" date="2025-05" db="UniProtKB">
        <authorList>
            <consortium name="RefSeq"/>
        </authorList>
    </citation>
    <scope>IDENTIFICATION</scope>
    <source>
        <tissue evidence="5 6">Liver</tissue>
    </source>
</reference>
<evidence type="ECO:0000256" key="1">
    <source>
        <dbReference type="ARBA" id="ARBA00004613"/>
    </source>
</evidence>